<gene>
    <name evidence="1" type="ORF">ADIARSV_4040</name>
</gene>
<organism evidence="1 2">
    <name type="scientific">Arcticibacter svalbardensis MN12-7</name>
    <dbReference type="NCBI Taxonomy" id="1150600"/>
    <lineage>
        <taxon>Bacteria</taxon>
        <taxon>Pseudomonadati</taxon>
        <taxon>Bacteroidota</taxon>
        <taxon>Sphingobacteriia</taxon>
        <taxon>Sphingobacteriales</taxon>
        <taxon>Sphingobacteriaceae</taxon>
        <taxon>Arcticibacter</taxon>
    </lineage>
</organism>
<dbReference type="AlphaFoldDB" id="R9GM13"/>
<protein>
    <submittedName>
        <fullName evidence="1">Uncharacterized protein</fullName>
    </submittedName>
</protein>
<comment type="caution">
    <text evidence="1">The sequence shown here is derived from an EMBL/GenBank/DDBJ whole genome shotgun (WGS) entry which is preliminary data.</text>
</comment>
<evidence type="ECO:0000313" key="2">
    <source>
        <dbReference type="Proteomes" id="UP000014174"/>
    </source>
</evidence>
<accession>R9GM13</accession>
<dbReference type="EMBL" id="AQPN01000143">
    <property type="protein sequence ID" value="EOR92758.1"/>
    <property type="molecule type" value="Genomic_DNA"/>
</dbReference>
<proteinExistence type="predicted"/>
<name>R9GM13_9SPHI</name>
<sequence>MFVSKFILVLFQFLHMGLNLIRSSHRVKLLDIKKSFFYSTGKLKSKTSRIFFFNHPI</sequence>
<keyword evidence="2" id="KW-1185">Reference proteome</keyword>
<reference evidence="1 2" key="1">
    <citation type="journal article" date="2013" name="Genome Announc.">
        <title>Draft Genome Sequence of Arcticibacter svalbardensis Strain MN12-7T, a Member of the Family Sphingobacteriaceae Isolated from an Arctic Soil Sample.</title>
        <authorList>
            <person name="Shivaji S."/>
            <person name="Ara S."/>
            <person name="Prasad S."/>
            <person name="Manasa B.P."/>
            <person name="Begum Z."/>
            <person name="Singh A."/>
            <person name="Kumar Pinnaka A."/>
        </authorList>
    </citation>
    <scope>NUCLEOTIDE SEQUENCE [LARGE SCALE GENOMIC DNA]</scope>
    <source>
        <strain evidence="1 2">MN12-7</strain>
    </source>
</reference>
<dbReference type="Proteomes" id="UP000014174">
    <property type="component" value="Unassembled WGS sequence"/>
</dbReference>
<evidence type="ECO:0000313" key="1">
    <source>
        <dbReference type="EMBL" id="EOR92758.1"/>
    </source>
</evidence>